<evidence type="ECO:0000313" key="8">
    <source>
        <dbReference type="Proteomes" id="UP000216207"/>
    </source>
</evidence>
<dbReference type="InterPro" id="IPR037923">
    <property type="entry name" value="HTH-like"/>
</dbReference>
<dbReference type="GO" id="GO:0003700">
    <property type="term" value="F:DNA-binding transcription factor activity"/>
    <property type="evidence" value="ECO:0007669"/>
    <property type="project" value="InterPro"/>
</dbReference>
<accession>A0A268NWZ1</accession>
<evidence type="ECO:0000256" key="3">
    <source>
        <dbReference type="ARBA" id="ARBA00023125"/>
    </source>
</evidence>
<dbReference type="SUPFAM" id="SSF46689">
    <property type="entry name" value="Homeodomain-like"/>
    <property type="match status" value="2"/>
</dbReference>
<dbReference type="GO" id="GO:0043565">
    <property type="term" value="F:sequence-specific DNA binding"/>
    <property type="evidence" value="ECO:0007669"/>
    <property type="project" value="InterPro"/>
</dbReference>
<dbReference type="InterPro" id="IPR018060">
    <property type="entry name" value="HTH_AraC"/>
</dbReference>
<dbReference type="SMART" id="SM00342">
    <property type="entry name" value="HTH_ARAC"/>
    <property type="match status" value="1"/>
</dbReference>
<dbReference type="PANTHER" id="PTHR46796">
    <property type="entry name" value="HTH-TYPE TRANSCRIPTIONAL ACTIVATOR RHAS-RELATED"/>
    <property type="match status" value="1"/>
</dbReference>
<dbReference type="Pfam" id="PF12833">
    <property type="entry name" value="HTH_18"/>
    <property type="match status" value="1"/>
</dbReference>
<dbReference type="Pfam" id="PF02311">
    <property type="entry name" value="AraC_binding"/>
    <property type="match status" value="1"/>
</dbReference>
<dbReference type="PROSITE" id="PS00041">
    <property type="entry name" value="HTH_ARAC_FAMILY_1"/>
    <property type="match status" value="1"/>
</dbReference>
<reference evidence="7 8" key="1">
    <citation type="submission" date="2017-07" db="EMBL/GenBank/DDBJ databases">
        <title>Isolation and whole genome analysis of endospore-forming bacteria from heroin.</title>
        <authorList>
            <person name="Kalinowski J."/>
            <person name="Ahrens B."/>
            <person name="Al-Dilaimi A."/>
            <person name="Winkler A."/>
            <person name="Wibberg D."/>
            <person name="Schleenbecker U."/>
            <person name="Ruckert C."/>
            <person name="Wolfel R."/>
            <person name="Grass G."/>
        </authorList>
    </citation>
    <scope>NUCLEOTIDE SEQUENCE [LARGE SCALE GENOMIC DNA]</scope>
    <source>
        <strain evidence="7 8">7539</strain>
    </source>
</reference>
<evidence type="ECO:0000259" key="6">
    <source>
        <dbReference type="PROSITE" id="PS01124"/>
    </source>
</evidence>
<keyword evidence="3" id="KW-0238">DNA-binding</keyword>
<comment type="caution">
    <text evidence="7">The sequence shown here is derived from an EMBL/GenBank/DDBJ whole genome shotgun (WGS) entry which is preliminary data.</text>
</comment>
<dbReference type="AlphaFoldDB" id="A0A268NWZ1"/>
<keyword evidence="2" id="KW-0805">Transcription regulation</keyword>
<sequence>MSLVRTGKQKPKGAVYLYENKHKEKNYIHSHFHYTHQLLYVLDGKGECELGKQKHTLASDNLLIIRPLTHHSIVAQSKMTMLVLEFDEKQLPVEYRHTLIADVFARSEVLRLNLFKGSEVRQLLRRMLYEQLQYRDREKIGLSLLLGELLLLLKRTKKGFTYQNTNEWRAAALKEYIENNYYQLSRAEELAAKMGVSSRYMQQIFKDAYDTTPMRYLTEVRLNRVKKLLIETDLDMVSICFEVGFESLPTFYRVFKKQVGVSPLVYKHTQLSQYHHHHVSE</sequence>
<feature type="domain" description="HTH araC/xylS-type" evidence="6">
    <location>
        <begin position="171"/>
        <end position="269"/>
    </location>
</feature>
<dbReference type="InterPro" id="IPR018062">
    <property type="entry name" value="HTH_AraC-typ_CS"/>
</dbReference>
<dbReference type="Gene3D" id="1.10.10.60">
    <property type="entry name" value="Homeodomain-like"/>
    <property type="match status" value="2"/>
</dbReference>
<evidence type="ECO:0000256" key="2">
    <source>
        <dbReference type="ARBA" id="ARBA00023015"/>
    </source>
</evidence>
<evidence type="ECO:0000313" key="7">
    <source>
        <dbReference type="EMBL" id="PAE87580.1"/>
    </source>
</evidence>
<protein>
    <submittedName>
        <fullName evidence="7">AraC family transcriptional regulator</fullName>
    </submittedName>
</protein>
<organism evidence="7 8">
    <name type="scientific">Shouchella clausii</name>
    <name type="common">Alkalihalobacillus clausii</name>
    <dbReference type="NCBI Taxonomy" id="79880"/>
    <lineage>
        <taxon>Bacteria</taxon>
        <taxon>Bacillati</taxon>
        <taxon>Bacillota</taxon>
        <taxon>Bacilli</taxon>
        <taxon>Bacillales</taxon>
        <taxon>Bacillaceae</taxon>
        <taxon>Shouchella</taxon>
    </lineage>
</organism>
<keyword evidence="1" id="KW-0963">Cytoplasm</keyword>
<dbReference type="EMBL" id="NPCC01000033">
    <property type="protein sequence ID" value="PAE87580.1"/>
    <property type="molecule type" value="Genomic_DNA"/>
</dbReference>
<dbReference type="Proteomes" id="UP000216207">
    <property type="component" value="Unassembled WGS sequence"/>
</dbReference>
<dbReference type="PANTHER" id="PTHR46796:SF13">
    <property type="entry name" value="HTH-TYPE TRANSCRIPTIONAL ACTIVATOR RHAS"/>
    <property type="match status" value="1"/>
</dbReference>
<dbReference type="InterPro" id="IPR003313">
    <property type="entry name" value="AraC-bd"/>
</dbReference>
<evidence type="ECO:0000256" key="1">
    <source>
        <dbReference type="ARBA" id="ARBA00022490"/>
    </source>
</evidence>
<proteinExistence type="predicted"/>
<evidence type="ECO:0000256" key="5">
    <source>
        <dbReference type="ARBA" id="ARBA00023163"/>
    </source>
</evidence>
<dbReference type="PROSITE" id="PS01124">
    <property type="entry name" value="HTH_ARAC_FAMILY_2"/>
    <property type="match status" value="1"/>
</dbReference>
<name>A0A268NWZ1_SHOCL</name>
<dbReference type="SUPFAM" id="SSF51215">
    <property type="entry name" value="Regulatory protein AraC"/>
    <property type="match status" value="1"/>
</dbReference>
<gene>
    <name evidence="7" type="ORF">CHH72_17840</name>
</gene>
<dbReference type="InterPro" id="IPR050204">
    <property type="entry name" value="AraC_XylS_family_regulators"/>
</dbReference>
<dbReference type="Gene3D" id="2.60.120.10">
    <property type="entry name" value="Jelly Rolls"/>
    <property type="match status" value="1"/>
</dbReference>
<evidence type="ECO:0000256" key="4">
    <source>
        <dbReference type="ARBA" id="ARBA00023159"/>
    </source>
</evidence>
<dbReference type="InterPro" id="IPR009057">
    <property type="entry name" value="Homeodomain-like_sf"/>
</dbReference>
<dbReference type="InterPro" id="IPR014710">
    <property type="entry name" value="RmlC-like_jellyroll"/>
</dbReference>
<keyword evidence="4" id="KW-0010">Activator</keyword>
<keyword evidence="5" id="KW-0804">Transcription</keyword>